<dbReference type="EMBL" id="JABEXW010000989">
    <property type="protein sequence ID" value="KAF4949926.1"/>
    <property type="molecule type" value="Genomic_DNA"/>
</dbReference>
<dbReference type="AlphaFoldDB" id="A0A8H4T272"/>
<name>A0A8H4T272_9HYPO</name>
<sequence>MARITEIFDEDTPMPDAPPLSEYESLSLEPLTLSQEDLDQPARQRTDANDSPPSRAVSQEDKRMTHFRPPPRDVRARRVPTRSEGIAPVSHSQVTVPSRARRDALFPAFNGDDLSDSEYRRPEYTVKHATSLTTVHKTRATVETYRTVYNGRGVEFERTVLTQKHTTKRKVTETIGSDPKRRRHHE</sequence>
<reference evidence="2" key="2">
    <citation type="submission" date="2020-05" db="EMBL/GenBank/DDBJ databases">
        <authorList>
            <person name="Kim H.-S."/>
            <person name="Proctor R.H."/>
            <person name="Brown D.W."/>
        </authorList>
    </citation>
    <scope>NUCLEOTIDE SEQUENCE</scope>
    <source>
        <strain evidence="2">NRRL 20472</strain>
    </source>
</reference>
<evidence type="ECO:0000313" key="2">
    <source>
        <dbReference type="EMBL" id="KAF4949926.1"/>
    </source>
</evidence>
<protein>
    <submittedName>
        <fullName evidence="2">Uncharacterized protein</fullName>
    </submittedName>
</protein>
<feature type="compositionally biased region" description="Low complexity" evidence="1">
    <location>
        <begin position="19"/>
        <end position="35"/>
    </location>
</feature>
<feature type="region of interest" description="Disordered" evidence="1">
    <location>
        <begin position="165"/>
        <end position="186"/>
    </location>
</feature>
<feature type="compositionally biased region" description="Basic and acidic residues" evidence="1">
    <location>
        <begin position="58"/>
        <end position="76"/>
    </location>
</feature>
<accession>A0A8H4T272</accession>
<reference evidence="2" key="1">
    <citation type="journal article" date="2020" name="BMC Genomics">
        <title>Correction to: Identification and distribution of gene clusters required for synthesis of sphingolipid metabolism inhibitors in diverse species of the filamentous fungus Fusarium.</title>
        <authorList>
            <person name="Kim H.S."/>
            <person name="Lohmar J.M."/>
            <person name="Busman M."/>
            <person name="Brown D.W."/>
            <person name="Naumann T.A."/>
            <person name="Divon H.H."/>
            <person name="Lysoe E."/>
            <person name="Uhlig S."/>
            <person name="Proctor R.H."/>
        </authorList>
    </citation>
    <scope>NUCLEOTIDE SEQUENCE</scope>
    <source>
        <strain evidence="2">NRRL 20472</strain>
    </source>
</reference>
<dbReference type="Proteomes" id="UP000622797">
    <property type="component" value="Unassembled WGS sequence"/>
</dbReference>
<comment type="caution">
    <text evidence="2">The sequence shown here is derived from an EMBL/GenBank/DDBJ whole genome shotgun (WGS) entry which is preliminary data.</text>
</comment>
<proteinExistence type="predicted"/>
<evidence type="ECO:0000313" key="3">
    <source>
        <dbReference type="Proteomes" id="UP000622797"/>
    </source>
</evidence>
<evidence type="ECO:0000256" key="1">
    <source>
        <dbReference type="SAM" id="MobiDB-lite"/>
    </source>
</evidence>
<gene>
    <name evidence="2" type="ORF">FSARC_13334</name>
</gene>
<keyword evidence="3" id="KW-1185">Reference proteome</keyword>
<feature type="region of interest" description="Disordered" evidence="1">
    <location>
        <begin position="1"/>
        <end position="98"/>
    </location>
</feature>
<dbReference type="OrthoDB" id="10513470at2759"/>
<organism evidence="2 3">
    <name type="scientific">Fusarium sarcochroum</name>
    <dbReference type="NCBI Taxonomy" id="1208366"/>
    <lineage>
        <taxon>Eukaryota</taxon>
        <taxon>Fungi</taxon>
        <taxon>Dikarya</taxon>
        <taxon>Ascomycota</taxon>
        <taxon>Pezizomycotina</taxon>
        <taxon>Sordariomycetes</taxon>
        <taxon>Hypocreomycetidae</taxon>
        <taxon>Hypocreales</taxon>
        <taxon>Nectriaceae</taxon>
        <taxon>Fusarium</taxon>
        <taxon>Fusarium lateritium species complex</taxon>
    </lineage>
</organism>